<organism evidence="1 2">
    <name type="scientific">Trifolium medium</name>
    <dbReference type="NCBI Taxonomy" id="97028"/>
    <lineage>
        <taxon>Eukaryota</taxon>
        <taxon>Viridiplantae</taxon>
        <taxon>Streptophyta</taxon>
        <taxon>Embryophyta</taxon>
        <taxon>Tracheophyta</taxon>
        <taxon>Spermatophyta</taxon>
        <taxon>Magnoliopsida</taxon>
        <taxon>eudicotyledons</taxon>
        <taxon>Gunneridae</taxon>
        <taxon>Pentapetalae</taxon>
        <taxon>rosids</taxon>
        <taxon>fabids</taxon>
        <taxon>Fabales</taxon>
        <taxon>Fabaceae</taxon>
        <taxon>Papilionoideae</taxon>
        <taxon>50 kb inversion clade</taxon>
        <taxon>NPAAA clade</taxon>
        <taxon>Hologalegina</taxon>
        <taxon>IRL clade</taxon>
        <taxon>Trifolieae</taxon>
        <taxon>Trifolium</taxon>
    </lineage>
</organism>
<dbReference type="Proteomes" id="UP000265520">
    <property type="component" value="Unassembled WGS sequence"/>
</dbReference>
<protein>
    <submittedName>
        <fullName evidence="1">TIR-NBS-LRR RCT1 resistance protein</fullName>
    </submittedName>
</protein>
<accession>A0A392MI26</accession>
<dbReference type="AlphaFoldDB" id="A0A392MI26"/>
<evidence type="ECO:0000313" key="1">
    <source>
        <dbReference type="EMBL" id="MCH86981.1"/>
    </source>
</evidence>
<keyword evidence="2" id="KW-1185">Reference proteome</keyword>
<evidence type="ECO:0000313" key="2">
    <source>
        <dbReference type="Proteomes" id="UP000265520"/>
    </source>
</evidence>
<dbReference type="EMBL" id="LXQA010011300">
    <property type="protein sequence ID" value="MCH86981.1"/>
    <property type="molecule type" value="Genomic_DNA"/>
</dbReference>
<gene>
    <name evidence="1" type="ORF">A2U01_0007845</name>
</gene>
<reference evidence="1 2" key="1">
    <citation type="journal article" date="2018" name="Front. Plant Sci.">
        <title>Red Clover (Trifolium pratense) and Zigzag Clover (T. medium) - A Picture of Genomic Similarities and Differences.</title>
        <authorList>
            <person name="Dluhosova J."/>
            <person name="Istvanek J."/>
            <person name="Nedelnik J."/>
            <person name="Repkova J."/>
        </authorList>
    </citation>
    <scope>NUCLEOTIDE SEQUENCE [LARGE SCALE GENOMIC DNA]</scope>
    <source>
        <strain evidence="2">cv. 10/8</strain>
        <tissue evidence="1">Leaf</tissue>
    </source>
</reference>
<sequence>MESLITLIADKTGITKMPFSIVKLKSIGYVSFHGFEGFSRDVFPSLIRSWMSPSNNAISLVQTSVSMSPLDTFKDLLKLRVLCVECGSDVQLTQDVARFLDVLKATNCQNLEAGASSTISVISDMYATPLIDDCLGQVCTSWSKNHLKSLLIQMGIKCQVSNIAEDSVLQV</sequence>
<proteinExistence type="predicted"/>
<name>A0A392MI26_9FABA</name>
<comment type="caution">
    <text evidence="1">The sequence shown here is derived from an EMBL/GenBank/DDBJ whole genome shotgun (WGS) entry which is preliminary data.</text>
</comment>